<dbReference type="InterPro" id="IPR000086">
    <property type="entry name" value="NUDIX_hydrolase_dom"/>
</dbReference>
<sequence>MVDRLLGGLTEADLANEEKVRIVVAQKAFMADRNRLLLVRKSPSDPYNPGLWEVPGGRMRGADEGLDEHIVREVREEAGIEIEPGPPFHMWDWAMPADDGGCVRVIAVARQCRALSHEVTTSGQISGDHIDEVRWVPLDAVARYPLIPGIDGAVERFLRLRGAHPSEAVCRR</sequence>
<protein>
    <submittedName>
        <fullName evidence="4">NUDIX domain-containing protein</fullName>
    </submittedName>
</protein>
<comment type="caution">
    <text evidence="4">The sequence shown here is derived from an EMBL/GenBank/DDBJ whole genome shotgun (WGS) entry which is preliminary data.</text>
</comment>
<dbReference type="EMBL" id="JAPNUD010000055">
    <property type="protein sequence ID" value="MDA0642978.1"/>
    <property type="molecule type" value="Genomic_DNA"/>
</dbReference>
<dbReference type="InterPro" id="IPR015797">
    <property type="entry name" value="NUDIX_hydrolase-like_dom_sf"/>
</dbReference>
<gene>
    <name evidence="4" type="ORF">OUY24_20310</name>
</gene>
<organism evidence="4 5">
    <name type="scientific">Nonomuraea ferruginea</name>
    <dbReference type="NCBI Taxonomy" id="46174"/>
    <lineage>
        <taxon>Bacteria</taxon>
        <taxon>Bacillati</taxon>
        <taxon>Actinomycetota</taxon>
        <taxon>Actinomycetes</taxon>
        <taxon>Streptosporangiales</taxon>
        <taxon>Streptosporangiaceae</taxon>
        <taxon>Nonomuraea</taxon>
    </lineage>
</organism>
<dbReference type="Gene3D" id="3.90.79.10">
    <property type="entry name" value="Nucleoside Triphosphate Pyrophosphohydrolase"/>
    <property type="match status" value="1"/>
</dbReference>
<dbReference type="Proteomes" id="UP001212498">
    <property type="component" value="Unassembled WGS sequence"/>
</dbReference>
<dbReference type="PANTHER" id="PTHR43046:SF14">
    <property type="entry name" value="MUTT_NUDIX FAMILY PROTEIN"/>
    <property type="match status" value="1"/>
</dbReference>
<dbReference type="PANTHER" id="PTHR43046">
    <property type="entry name" value="GDP-MANNOSE MANNOSYL HYDROLASE"/>
    <property type="match status" value="1"/>
</dbReference>
<proteinExistence type="predicted"/>
<reference evidence="4 5" key="1">
    <citation type="submission" date="2022-11" db="EMBL/GenBank/DDBJ databases">
        <title>Nonomuraea corallina sp. nov., a new species of the genus Nonomuraea isolated from sea side sediment in Thai sea.</title>
        <authorList>
            <person name="Ngamcharungchit C."/>
            <person name="Matsumoto A."/>
            <person name="Suriyachadkun C."/>
            <person name="Panbangred W."/>
            <person name="Inahashi Y."/>
            <person name="Intra B."/>
        </authorList>
    </citation>
    <scope>NUCLEOTIDE SEQUENCE [LARGE SCALE GENOMIC DNA]</scope>
    <source>
        <strain evidence="4 5">DSM 43553</strain>
    </source>
</reference>
<evidence type="ECO:0000256" key="2">
    <source>
        <dbReference type="ARBA" id="ARBA00022801"/>
    </source>
</evidence>
<evidence type="ECO:0000313" key="4">
    <source>
        <dbReference type="EMBL" id="MDA0642978.1"/>
    </source>
</evidence>
<keyword evidence="2" id="KW-0378">Hydrolase</keyword>
<evidence type="ECO:0000259" key="3">
    <source>
        <dbReference type="PROSITE" id="PS51462"/>
    </source>
</evidence>
<feature type="domain" description="Nudix hydrolase" evidence="3">
    <location>
        <begin position="15"/>
        <end position="159"/>
    </location>
</feature>
<evidence type="ECO:0000313" key="5">
    <source>
        <dbReference type="Proteomes" id="UP001212498"/>
    </source>
</evidence>
<keyword evidence="5" id="KW-1185">Reference proteome</keyword>
<name>A0ABT4T181_9ACTN</name>
<dbReference type="SUPFAM" id="SSF55811">
    <property type="entry name" value="Nudix"/>
    <property type="match status" value="1"/>
</dbReference>
<dbReference type="Pfam" id="PF00293">
    <property type="entry name" value="NUDIX"/>
    <property type="match status" value="1"/>
</dbReference>
<evidence type="ECO:0000256" key="1">
    <source>
        <dbReference type="ARBA" id="ARBA00001946"/>
    </source>
</evidence>
<accession>A0ABT4T181</accession>
<dbReference type="RefSeq" id="WP_271277385.1">
    <property type="nucleotide sequence ID" value="NZ_BAABFD010000017.1"/>
</dbReference>
<dbReference type="PROSITE" id="PS51462">
    <property type="entry name" value="NUDIX"/>
    <property type="match status" value="1"/>
</dbReference>
<comment type="cofactor">
    <cofactor evidence="1">
        <name>Mg(2+)</name>
        <dbReference type="ChEBI" id="CHEBI:18420"/>
    </cofactor>
</comment>